<keyword evidence="6" id="KW-0611">Plant defense</keyword>
<organism evidence="9">
    <name type="scientific">Oryza brachyantha</name>
    <name type="common">malo sina</name>
    <dbReference type="NCBI Taxonomy" id="4533"/>
    <lineage>
        <taxon>Eukaryota</taxon>
        <taxon>Viridiplantae</taxon>
        <taxon>Streptophyta</taxon>
        <taxon>Embryophyta</taxon>
        <taxon>Tracheophyta</taxon>
        <taxon>Spermatophyta</taxon>
        <taxon>Magnoliopsida</taxon>
        <taxon>Liliopsida</taxon>
        <taxon>Poales</taxon>
        <taxon>Poaceae</taxon>
        <taxon>BOP clade</taxon>
        <taxon>Oryzoideae</taxon>
        <taxon>Oryzeae</taxon>
        <taxon>Oryzinae</taxon>
        <taxon>Oryza</taxon>
    </lineage>
</organism>
<dbReference type="SUPFAM" id="SSF51101">
    <property type="entry name" value="Mannose-binding lectins"/>
    <property type="match status" value="1"/>
</dbReference>
<dbReference type="Pfam" id="PF18052">
    <property type="entry name" value="Rx_N"/>
    <property type="match status" value="1"/>
</dbReference>
<keyword evidence="3" id="KW-0430">Lectin</keyword>
<dbReference type="InterPro" id="IPR036388">
    <property type="entry name" value="WH-like_DNA-bd_sf"/>
</dbReference>
<dbReference type="eggNOG" id="KOG4658">
    <property type="taxonomic scope" value="Eukaryota"/>
</dbReference>
<dbReference type="Gene3D" id="1.10.8.430">
    <property type="entry name" value="Helical domain of apoptotic protease-activating factors"/>
    <property type="match status" value="1"/>
</dbReference>
<dbReference type="SMART" id="SM00915">
    <property type="entry name" value="Jacalin"/>
    <property type="match status" value="1"/>
</dbReference>
<dbReference type="InterPro" id="IPR038005">
    <property type="entry name" value="RX-like_CC"/>
</dbReference>
<dbReference type="InterPro" id="IPR027417">
    <property type="entry name" value="P-loop_NTPase"/>
</dbReference>
<dbReference type="InterPro" id="IPR036404">
    <property type="entry name" value="Jacalin-like_lectin_dom_sf"/>
</dbReference>
<dbReference type="OMA" id="YSQVEEW"/>
<dbReference type="HOGENOM" id="CLU_000837_25_0_1"/>
<keyword evidence="10" id="KW-1185">Reference proteome</keyword>
<dbReference type="Pfam" id="PF01419">
    <property type="entry name" value="Jacalin"/>
    <property type="match status" value="1"/>
</dbReference>
<dbReference type="PROSITE" id="PS51752">
    <property type="entry name" value="JACALIN_LECTIN"/>
    <property type="match status" value="1"/>
</dbReference>
<evidence type="ECO:0000256" key="1">
    <source>
        <dbReference type="ARBA" id="ARBA00008894"/>
    </source>
</evidence>
<dbReference type="PANTHER" id="PTHR23155">
    <property type="entry name" value="DISEASE RESISTANCE PROTEIN RP"/>
    <property type="match status" value="1"/>
</dbReference>
<dbReference type="SUPFAM" id="SSF52540">
    <property type="entry name" value="P-loop containing nucleoside triphosphate hydrolases"/>
    <property type="match status" value="1"/>
</dbReference>
<sequence length="1089" mass="122062">MEIVTGTIHTLLPKLDTLLTSEYKLQRGLDGNIKSLKAELVSMDAALTRASEAQMSDDMVQIWAREMRDLSYDIEDIIDKFMVRVKAHPSLQLPGIIGFFVSCLGSLTRAKTRRQIAGDIEHIKKLITEVAERRQRYKFDDIVDQPMAQAIDPRLLGMFEESTKLVAISGPTKELCGLLMEHEGTSKRQLRVVSIVGVGGLGKTTLATVTYQQLRHQFSCSAFVSVSLRPDLKKILGSLLRQVSEQEGYPNNETWEVDELINKIRGVLANKRYFIIIDDIWDESAWKYIQCALIENNYGSRIITTTRLASVAASCCSDIDGSIYKLKPLLLDDSKQLFYKRVFGSEDGCHPELKEISEKILRKCSGVPLAITTIASLLANKPGNKSEWNRVHNSIGFGVEKCTNMDNMRQILSISYDGLPSVLKPCLLYFTVFPEDYSIPIDQLVRRWIAEGFVHGQHDALDELGYSYLFELINRSLIQPENLTAYDGIQSCRVHDMVLDLITSLATKENFVTTFDGRQLADHPGKVRRLSLQNNEEEHNLTHATLNVSHLRSLIVFPGATNLMPPLSDTPVLRVLDLEHCRDLENHHIAGVQKLLNLRYLGLRDTNITRLPRKLGNLQCLHTLDLSQTSITKLPSSAVCLKQLVRLYIEDSVKLPKGIGQLNLLEVLSSYGVSSSPSIVGELGNLTELRVLHISLASGNGSLGGWRNTYEKPLCDSLLKLQKIQELHIRSFGAPTEFIADLGWSPQHLQDFFGSPMSRLPSWMNYSLSNLYQITMTLNILRQEDIQNIGIIPFLRSLHLSVRKIESTGHKLLIGTDHTQFRCLCHLGLSSHHAMGLMFVQGAVPSLVSLDIVLRVRETKDLYGDFNLGLENLHSVRQISVKIGCTGCRRCEVDSAEADIRRAIMNNPNNPTFEITRCFEYELDEVQHLVNEETTEEEEVLIEEIMPERAGPWGGEGRRKHDIAVAPWRLESVRVSSGLVVDGIGFSYLDKSGKQHTTPLWGGAGGTVRMVHLAPSEFVKEVSGTYGPFFSFPSVITSLQLRTNIRSYGPFGEPKGTTFRTRVKQNGSIVGFFGHSTVYIDAIGVYIHP</sequence>
<accession>J3N8G8</accession>
<proteinExistence type="inferred from homology"/>
<dbReference type="GO" id="GO:0009626">
    <property type="term" value="P:plant-type hypersensitive response"/>
    <property type="evidence" value="ECO:0007669"/>
    <property type="project" value="UniProtKB-ARBA"/>
</dbReference>
<evidence type="ECO:0000256" key="7">
    <source>
        <dbReference type="ARBA" id="ARBA00023054"/>
    </source>
</evidence>
<dbReference type="STRING" id="4533.J3N8G8"/>
<evidence type="ECO:0000256" key="3">
    <source>
        <dbReference type="ARBA" id="ARBA00022734"/>
    </source>
</evidence>
<dbReference type="GO" id="GO:0002758">
    <property type="term" value="P:innate immune response-activating signaling pathway"/>
    <property type="evidence" value="ECO:0007669"/>
    <property type="project" value="UniProtKB-ARBA"/>
</dbReference>
<dbReference type="Gene3D" id="2.100.10.30">
    <property type="entry name" value="Jacalin-like lectin domain"/>
    <property type="match status" value="1"/>
</dbReference>
<dbReference type="Pfam" id="PF23598">
    <property type="entry name" value="LRR_14"/>
    <property type="match status" value="1"/>
</dbReference>
<dbReference type="PRINTS" id="PR00364">
    <property type="entry name" value="DISEASERSIST"/>
</dbReference>
<comment type="similarity">
    <text evidence="1">Belongs to the disease resistance NB-LRR family.</text>
</comment>
<dbReference type="Gramene" id="OB11G21040.1">
    <property type="protein sequence ID" value="OB11G21040.1"/>
    <property type="gene ID" value="OB11G21040"/>
</dbReference>
<dbReference type="InterPro" id="IPR055414">
    <property type="entry name" value="LRR_R13L4/SHOC2-like"/>
</dbReference>
<keyword evidence="7" id="KW-0175">Coiled coil</keyword>
<keyword evidence="2" id="KW-0433">Leucine-rich repeat</keyword>
<dbReference type="InterPro" id="IPR044974">
    <property type="entry name" value="Disease_R_plants"/>
</dbReference>
<dbReference type="InterPro" id="IPR002182">
    <property type="entry name" value="NB-ARC"/>
</dbReference>
<dbReference type="PANTHER" id="PTHR23155:SF1228">
    <property type="entry name" value="NB-ARC DOMAIN CONTAINING PROTEIN, EXPRESSED"/>
    <property type="match status" value="1"/>
</dbReference>
<dbReference type="Gene3D" id="3.80.10.10">
    <property type="entry name" value="Ribonuclease Inhibitor"/>
    <property type="match status" value="1"/>
</dbReference>
<dbReference type="InterPro" id="IPR033734">
    <property type="entry name" value="Jacalin-like_lectin_dom_plant"/>
</dbReference>
<dbReference type="AlphaFoldDB" id="J3N8G8"/>
<dbReference type="EnsemblPlants" id="OB11G21040.1">
    <property type="protein sequence ID" value="OB11G21040.1"/>
    <property type="gene ID" value="OB11G21040"/>
</dbReference>
<dbReference type="FunFam" id="1.10.10.10:FF:000322">
    <property type="entry name" value="Probable disease resistance protein At1g63360"/>
    <property type="match status" value="1"/>
</dbReference>
<dbReference type="GO" id="GO:0042742">
    <property type="term" value="P:defense response to bacterium"/>
    <property type="evidence" value="ECO:0007669"/>
    <property type="project" value="UniProtKB-ARBA"/>
</dbReference>
<dbReference type="GO" id="GO:0043531">
    <property type="term" value="F:ADP binding"/>
    <property type="evidence" value="ECO:0007669"/>
    <property type="project" value="InterPro"/>
</dbReference>
<protein>
    <recommendedName>
        <fullName evidence="8">Jacalin-type lectin domain-containing protein</fullName>
    </recommendedName>
</protein>
<dbReference type="CDD" id="cd14798">
    <property type="entry name" value="RX-CC_like"/>
    <property type="match status" value="1"/>
</dbReference>
<dbReference type="Gene3D" id="3.40.50.300">
    <property type="entry name" value="P-loop containing nucleotide triphosphate hydrolases"/>
    <property type="match status" value="1"/>
</dbReference>
<evidence type="ECO:0000256" key="5">
    <source>
        <dbReference type="ARBA" id="ARBA00022741"/>
    </source>
</evidence>
<dbReference type="Proteomes" id="UP000006038">
    <property type="component" value="Chromosome 11"/>
</dbReference>
<feature type="domain" description="Jacalin-type lectin" evidence="8">
    <location>
        <begin position="947"/>
        <end position="1089"/>
    </location>
</feature>
<name>J3N8G8_ORYBR</name>
<dbReference type="CDD" id="cd09612">
    <property type="entry name" value="Jacalin"/>
    <property type="match status" value="1"/>
</dbReference>
<dbReference type="Gene3D" id="1.10.10.10">
    <property type="entry name" value="Winged helix-like DNA-binding domain superfamily/Winged helix DNA-binding domain"/>
    <property type="match status" value="1"/>
</dbReference>
<dbReference type="Pfam" id="PF00931">
    <property type="entry name" value="NB-ARC"/>
    <property type="match status" value="1"/>
</dbReference>
<evidence type="ECO:0000256" key="6">
    <source>
        <dbReference type="ARBA" id="ARBA00022821"/>
    </source>
</evidence>
<dbReference type="InterPro" id="IPR001229">
    <property type="entry name" value="Jacalin-like_lectin_dom"/>
</dbReference>
<dbReference type="InterPro" id="IPR032675">
    <property type="entry name" value="LRR_dom_sf"/>
</dbReference>
<dbReference type="InterPro" id="IPR058922">
    <property type="entry name" value="WHD_DRP"/>
</dbReference>
<reference evidence="9" key="1">
    <citation type="journal article" date="2013" name="Nat. Commun.">
        <title>Whole-genome sequencing of Oryza brachyantha reveals mechanisms underlying Oryza genome evolution.</title>
        <authorList>
            <person name="Chen J."/>
            <person name="Huang Q."/>
            <person name="Gao D."/>
            <person name="Wang J."/>
            <person name="Lang Y."/>
            <person name="Liu T."/>
            <person name="Li B."/>
            <person name="Bai Z."/>
            <person name="Luis Goicoechea J."/>
            <person name="Liang C."/>
            <person name="Chen C."/>
            <person name="Zhang W."/>
            <person name="Sun S."/>
            <person name="Liao Y."/>
            <person name="Zhang X."/>
            <person name="Yang L."/>
            <person name="Song C."/>
            <person name="Wang M."/>
            <person name="Shi J."/>
            <person name="Liu G."/>
            <person name="Liu J."/>
            <person name="Zhou H."/>
            <person name="Zhou W."/>
            <person name="Yu Q."/>
            <person name="An N."/>
            <person name="Chen Y."/>
            <person name="Cai Q."/>
            <person name="Wang B."/>
            <person name="Liu B."/>
            <person name="Min J."/>
            <person name="Huang Y."/>
            <person name="Wu H."/>
            <person name="Li Z."/>
            <person name="Zhang Y."/>
            <person name="Yin Y."/>
            <person name="Song W."/>
            <person name="Jiang J."/>
            <person name="Jackson S.A."/>
            <person name="Wing R.A."/>
            <person name="Wang J."/>
            <person name="Chen M."/>
        </authorList>
    </citation>
    <scope>NUCLEOTIDE SEQUENCE [LARGE SCALE GENOMIC DNA]</scope>
    <source>
        <strain evidence="9">cv. IRGC 101232</strain>
    </source>
</reference>
<dbReference type="InterPro" id="IPR041118">
    <property type="entry name" value="Rx_N"/>
</dbReference>
<reference evidence="9" key="2">
    <citation type="submission" date="2013-04" db="UniProtKB">
        <authorList>
            <consortium name="EnsemblPlants"/>
        </authorList>
    </citation>
    <scope>IDENTIFICATION</scope>
</reference>
<dbReference type="Pfam" id="PF23559">
    <property type="entry name" value="WHD_DRP"/>
    <property type="match status" value="1"/>
</dbReference>
<dbReference type="Gene3D" id="1.20.5.4130">
    <property type="match status" value="1"/>
</dbReference>
<keyword evidence="5" id="KW-0547">Nucleotide-binding</keyword>
<evidence type="ECO:0000259" key="8">
    <source>
        <dbReference type="PROSITE" id="PS51752"/>
    </source>
</evidence>
<evidence type="ECO:0000256" key="2">
    <source>
        <dbReference type="ARBA" id="ARBA00022614"/>
    </source>
</evidence>
<evidence type="ECO:0000313" key="10">
    <source>
        <dbReference type="Proteomes" id="UP000006038"/>
    </source>
</evidence>
<keyword evidence="4" id="KW-0677">Repeat</keyword>
<evidence type="ECO:0000313" key="9">
    <source>
        <dbReference type="EnsemblPlants" id="OB11G21040.1"/>
    </source>
</evidence>
<dbReference type="GO" id="GO:0030246">
    <property type="term" value="F:carbohydrate binding"/>
    <property type="evidence" value="ECO:0007669"/>
    <property type="project" value="UniProtKB-KW"/>
</dbReference>
<dbReference type="SUPFAM" id="SSF52058">
    <property type="entry name" value="L domain-like"/>
    <property type="match status" value="1"/>
</dbReference>
<evidence type="ECO:0000256" key="4">
    <source>
        <dbReference type="ARBA" id="ARBA00022737"/>
    </source>
</evidence>
<dbReference type="InterPro" id="IPR042197">
    <property type="entry name" value="Apaf_helical"/>
</dbReference>